<proteinExistence type="predicted"/>
<feature type="region of interest" description="Disordered" evidence="1">
    <location>
        <begin position="235"/>
        <end position="261"/>
    </location>
</feature>
<name>A0A4U0XSM0_9PEZI</name>
<dbReference type="AlphaFoldDB" id="A0A4U0XSM0"/>
<comment type="caution">
    <text evidence="2">The sequence shown here is derived from an EMBL/GenBank/DDBJ whole genome shotgun (WGS) entry which is preliminary data.</text>
</comment>
<organism evidence="2 3">
    <name type="scientific">Cryomyces minteri</name>
    <dbReference type="NCBI Taxonomy" id="331657"/>
    <lineage>
        <taxon>Eukaryota</taxon>
        <taxon>Fungi</taxon>
        <taxon>Dikarya</taxon>
        <taxon>Ascomycota</taxon>
        <taxon>Pezizomycotina</taxon>
        <taxon>Dothideomycetes</taxon>
        <taxon>Dothideomycetes incertae sedis</taxon>
        <taxon>Cryomyces</taxon>
    </lineage>
</organism>
<feature type="compositionally biased region" description="Polar residues" evidence="1">
    <location>
        <begin position="66"/>
        <end position="77"/>
    </location>
</feature>
<dbReference type="EMBL" id="NAJN01000092">
    <property type="protein sequence ID" value="TKA79581.1"/>
    <property type="molecule type" value="Genomic_DNA"/>
</dbReference>
<evidence type="ECO:0000313" key="3">
    <source>
        <dbReference type="Proteomes" id="UP000308768"/>
    </source>
</evidence>
<feature type="compositionally biased region" description="Basic and acidic residues" evidence="1">
    <location>
        <begin position="104"/>
        <end position="131"/>
    </location>
</feature>
<dbReference type="Proteomes" id="UP000308768">
    <property type="component" value="Unassembled WGS sequence"/>
</dbReference>
<keyword evidence="3" id="KW-1185">Reference proteome</keyword>
<feature type="region of interest" description="Disordered" evidence="1">
    <location>
        <begin position="39"/>
        <end position="133"/>
    </location>
</feature>
<gene>
    <name evidence="2" type="ORF">B0A49_08193</name>
</gene>
<feature type="compositionally biased region" description="Polar residues" evidence="1">
    <location>
        <begin position="39"/>
        <end position="50"/>
    </location>
</feature>
<protein>
    <submittedName>
        <fullName evidence="2">Uncharacterized protein</fullName>
    </submittedName>
</protein>
<sequence>MEIVSNWFSTGLPASGNEADVTRRLETAAAAYAQSSCPNLQDVANGTDSLPNAGLGKHDNSADELSVQTGTAGNSRSVTDKRVNEGSPVRGSLFWLQRSQTTEPDAKRPEAEHGDRSTEPDQVDRVAEAEGRTQLQTDVEDDELAKRLGRKVLEYQRCHRLLQQATGKREECLSCKEEVEKFISSEQTMLESMRTQAQLLQNKVREKEANTKSMQGLFEHEAAFRKLSDEETLIEKPLASEKQIGPQRVREEQTTGGAPWW</sequence>
<accession>A0A4U0XSM0</accession>
<evidence type="ECO:0000313" key="2">
    <source>
        <dbReference type="EMBL" id="TKA79581.1"/>
    </source>
</evidence>
<reference evidence="2 3" key="1">
    <citation type="submission" date="2017-03" db="EMBL/GenBank/DDBJ databases">
        <title>Genomes of endolithic fungi from Antarctica.</title>
        <authorList>
            <person name="Coleine C."/>
            <person name="Masonjones S."/>
            <person name="Stajich J.E."/>
        </authorList>
    </citation>
    <scope>NUCLEOTIDE SEQUENCE [LARGE SCALE GENOMIC DNA]</scope>
    <source>
        <strain evidence="2 3">CCFEE 5187</strain>
    </source>
</reference>
<evidence type="ECO:0000256" key="1">
    <source>
        <dbReference type="SAM" id="MobiDB-lite"/>
    </source>
</evidence>
<dbReference type="OrthoDB" id="10658846at2759"/>